<dbReference type="STRING" id="1280954.HPO_12413"/>
<gene>
    <name evidence="7" type="primary">ftsQ</name>
    <name evidence="10" type="ORF">HPO_12413</name>
</gene>
<dbReference type="GO" id="GO:0032153">
    <property type="term" value="C:cell division site"/>
    <property type="evidence" value="ECO:0007669"/>
    <property type="project" value="UniProtKB-UniRule"/>
</dbReference>
<proteinExistence type="inferred from homology"/>
<dbReference type="EMBL" id="ARYM01000013">
    <property type="protein sequence ID" value="KCZ98119.1"/>
    <property type="molecule type" value="Genomic_DNA"/>
</dbReference>
<evidence type="ECO:0000313" key="11">
    <source>
        <dbReference type="Proteomes" id="UP000027100"/>
    </source>
</evidence>
<dbReference type="InterPro" id="IPR026579">
    <property type="entry name" value="FtsQ"/>
</dbReference>
<name>A0A062VF72_9PROT</name>
<reference evidence="10 11" key="1">
    <citation type="journal article" date="2014" name="Antonie Van Leeuwenhoek">
        <title>Hyphomonas beringensis sp. nov. and Hyphomonas chukchiensis sp. nov., isolated from surface seawater of the Bering Sea and Chukchi Sea.</title>
        <authorList>
            <person name="Li C."/>
            <person name="Lai Q."/>
            <person name="Li G."/>
            <person name="Dong C."/>
            <person name="Wang J."/>
            <person name="Liao Y."/>
            <person name="Shao Z."/>
        </authorList>
    </citation>
    <scope>NUCLEOTIDE SEQUENCE [LARGE SCALE GENOMIC DNA]</scope>
    <source>
        <strain evidence="10 11">PS728</strain>
    </source>
</reference>
<evidence type="ECO:0000259" key="8">
    <source>
        <dbReference type="Pfam" id="PF03799"/>
    </source>
</evidence>
<keyword evidence="11" id="KW-1185">Reference proteome</keyword>
<dbReference type="Gene3D" id="3.40.50.11690">
    <property type="entry name" value="Cell division protein FtsQ/DivIB"/>
    <property type="match status" value="1"/>
</dbReference>
<dbReference type="RefSeq" id="WP_035599190.1">
    <property type="nucleotide sequence ID" value="NZ_ARYM01000013.1"/>
</dbReference>
<evidence type="ECO:0000259" key="9">
    <source>
        <dbReference type="Pfam" id="PF08478"/>
    </source>
</evidence>
<dbReference type="InterPro" id="IPR045335">
    <property type="entry name" value="FtsQ_C_sf"/>
</dbReference>
<evidence type="ECO:0000313" key="10">
    <source>
        <dbReference type="EMBL" id="KCZ98119.1"/>
    </source>
</evidence>
<keyword evidence="4 7" id="KW-0812">Transmembrane</keyword>
<dbReference type="PANTHER" id="PTHR35851">
    <property type="entry name" value="CELL DIVISION PROTEIN FTSQ"/>
    <property type="match status" value="1"/>
</dbReference>
<comment type="similarity">
    <text evidence="7">Belongs to the FtsQ/DivIB family. FtsQ subfamily.</text>
</comment>
<keyword evidence="1 7" id="KW-1003">Cell membrane</keyword>
<evidence type="ECO:0000256" key="7">
    <source>
        <dbReference type="HAMAP-Rule" id="MF_00911"/>
    </source>
</evidence>
<feature type="domain" description="POTRA" evidence="9">
    <location>
        <begin position="80"/>
        <end position="142"/>
    </location>
</feature>
<dbReference type="AlphaFoldDB" id="A0A062VF72"/>
<organism evidence="10 11">
    <name type="scientific">Hyphomonas polymorpha PS728</name>
    <dbReference type="NCBI Taxonomy" id="1280954"/>
    <lineage>
        <taxon>Bacteria</taxon>
        <taxon>Pseudomonadati</taxon>
        <taxon>Pseudomonadota</taxon>
        <taxon>Alphaproteobacteria</taxon>
        <taxon>Hyphomonadales</taxon>
        <taxon>Hyphomonadaceae</taxon>
        <taxon>Hyphomonas</taxon>
    </lineage>
</organism>
<dbReference type="HAMAP" id="MF_00911">
    <property type="entry name" value="FtsQ_subfam"/>
    <property type="match status" value="1"/>
</dbReference>
<dbReference type="GO" id="GO:0043093">
    <property type="term" value="P:FtsZ-dependent cytokinesis"/>
    <property type="evidence" value="ECO:0007669"/>
    <property type="project" value="UniProtKB-UniRule"/>
</dbReference>
<dbReference type="GO" id="GO:0090529">
    <property type="term" value="P:cell septum assembly"/>
    <property type="evidence" value="ECO:0007669"/>
    <property type="project" value="InterPro"/>
</dbReference>
<evidence type="ECO:0000256" key="1">
    <source>
        <dbReference type="ARBA" id="ARBA00022475"/>
    </source>
</evidence>
<keyword evidence="7" id="KW-0472">Membrane</keyword>
<protein>
    <recommendedName>
        <fullName evidence="7">Cell division protein FtsQ</fullName>
    </recommendedName>
</protein>
<dbReference type="PANTHER" id="PTHR35851:SF1">
    <property type="entry name" value="CELL DIVISION PROTEIN FTSQ"/>
    <property type="match status" value="1"/>
</dbReference>
<keyword evidence="3 7" id="KW-0132">Cell division</keyword>
<evidence type="ECO:0000256" key="3">
    <source>
        <dbReference type="ARBA" id="ARBA00022618"/>
    </source>
</evidence>
<feature type="transmembrane region" description="Helical" evidence="7">
    <location>
        <begin position="35"/>
        <end position="54"/>
    </location>
</feature>
<dbReference type="eggNOG" id="COG1589">
    <property type="taxonomic scope" value="Bacteria"/>
</dbReference>
<dbReference type="OrthoDB" id="9783091at2"/>
<comment type="function">
    <text evidence="7">Essential cell division protein.</text>
</comment>
<sequence length="291" mass="31872">MPKIERNQTVPGGRRRAPATIIDESTGEEVRVSSVIFGIVMLIAILVATAAWMGGSMSQIGSRFGGFMDDTARLAGVDVRSVSVIGLELNPALADEVRAAAMIEPGENMFRADPYVIRRRVESTKKVLNVRVHRLWPGQVVILAEAAEPVALWHDGRDWKVVDGLGRILPDAKAEDHGHLLRLAGLGAPTAAPQLTRALAASPDINDRVAVATRVGERRWDMRFVSGVTVRLPEDEALEPALDRLAKLQVRTALTQRPLEMIDLRSRNRVYLRATKEAQLAHPLTPAGERT</sequence>
<comment type="subcellular location">
    <subcellularLocation>
        <location evidence="7">Cell inner membrane</location>
        <topology evidence="7">Single-pass type II membrane protein</topology>
    </subcellularLocation>
    <text evidence="7">Localizes to the division septum.</text>
</comment>
<keyword evidence="5 7" id="KW-1133">Transmembrane helix</keyword>
<keyword evidence="6 7" id="KW-0131">Cell cycle</keyword>
<evidence type="ECO:0000256" key="2">
    <source>
        <dbReference type="ARBA" id="ARBA00022519"/>
    </source>
</evidence>
<keyword evidence="2 7" id="KW-0997">Cell inner membrane</keyword>
<dbReference type="PATRIC" id="fig|1280954.3.peg.2513"/>
<evidence type="ECO:0000256" key="5">
    <source>
        <dbReference type="ARBA" id="ARBA00022989"/>
    </source>
</evidence>
<dbReference type="InterPro" id="IPR005548">
    <property type="entry name" value="Cell_div_FtsQ/DivIB_C"/>
</dbReference>
<evidence type="ECO:0000256" key="4">
    <source>
        <dbReference type="ARBA" id="ARBA00022692"/>
    </source>
</evidence>
<dbReference type="Pfam" id="PF08478">
    <property type="entry name" value="POTRA_1"/>
    <property type="match status" value="1"/>
</dbReference>
<accession>A0A062VF72</accession>
<dbReference type="GO" id="GO:0005886">
    <property type="term" value="C:plasma membrane"/>
    <property type="evidence" value="ECO:0007669"/>
    <property type="project" value="UniProtKB-SubCell"/>
</dbReference>
<dbReference type="Proteomes" id="UP000027100">
    <property type="component" value="Unassembled WGS sequence"/>
</dbReference>
<comment type="caution">
    <text evidence="10">The sequence shown here is derived from an EMBL/GenBank/DDBJ whole genome shotgun (WGS) entry which is preliminary data.</text>
</comment>
<dbReference type="Pfam" id="PF03799">
    <property type="entry name" value="FtsQ_DivIB_C"/>
    <property type="match status" value="1"/>
</dbReference>
<feature type="domain" description="Cell division protein FtsQ/DivIB C-terminal" evidence="8">
    <location>
        <begin position="151"/>
        <end position="265"/>
    </location>
</feature>
<dbReference type="InterPro" id="IPR013685">
    <property type="entry name" value="POTRA_FtsQ_type"/>
</dbReference>
<dbReference type="Gene3D" id="3.10.20.310">
    <property type="entry name" value="membrane protein fhac"/>
    <property type="match status" value="1"/>
</dbReference>
<evidence type="ECO:0000256" key="6">
    <source>
        <dbReference type="ARBA" id="ARBA00023306"/>
    </source>
</evidence>